<name>A0A8J1Y4T6_OWEFU</name>
<dbReference type="PANTHER" id="PTHR46399">
    <property type="entry name" value="B30.2/SPRY DOMAIN-CONTAINING PROTEIN"/>
    <property type="match status" value="1"/>
</dbReference>
<dbReference type="PANTHER" id="PTHR46399:SF8">
    <property type="entry name" value="B30.2_SPRY DOMAIN-CONTAINING PROTEIN"/>
    <property type="match status" value="1"/>
</dbReference>
<dbReference type="AlphaFoldDB" id="A0A8J1Y4T6"/>
<evidence type="ECO:0000313" key="2">
    <source>
        <dbReference type="Proteomes" id="UP000749559"/>
    </source>
</evidence>
<dbReference type="InterPro" id="IPR015925">
    <property type="entry name" value="Ryanodine_IP3_receptor"/>
</dbReference>
<evidence type="ECO:0000313" key="1">
    <source>
        <dbReference type="EMBL" id="CAH1792828.1"/>
    </source>
</evidence>
<dbReference type="GO" id="GO:0014808">
    <property type="term" value="P:release of sequestered calcium ion into cytosol by sarcoplasmic reticulum"/>
    <property type="evidence" value="ECO:0007669"/>
    <property type="project" value="TreeGrafter"/>
</dbReference>
<protein>
    <submittedName>
        <fullName evidence="1">Uncharacterized protein</fullName>
    </submittedName>
</protein>
<organism evidence="1 2">
    <name type="scientific">Owenia fusiformis</name>
    <name type="common">Polychaete worm</name>
    <dbReference type="NCBI Taxonomy" id="6347"/>
    <lineage>
        <taxon>Eukaryota</taxon>
        <taxon>Metazoa</taxon>
        <taxon>Spiralia</taxon>
        <taxon>Lophotrochozoa</taxon>
        <taxon>Annelida</taxon>
        <taxon>Polychaeta</taxon>
        <taxon>Sedentaria</taxon>
        <taxon>Canalipalpata</taxon>
        <taxon>Sabellida</taxon>
        <taxon>Oweniida</taxon>
        <taxon>Oweniidae</taxon>
        <taxon>Owenia</taxon>
    </lineage>
</organism>
<dbReference type="GO" id="GO:0006941">
    <property type="term" value="P:striated muscle contraction"/>
    <property type="evidence" value="ECO:0007669"/>
    <property type="project" value="TreeGrafter"/>
</dbReference>
<dbReference type="EMBL" id="CAIIXF020000008">
    <property type="protein sequence ID" value="CAH1792828.1"/>
    <property type="molecule type" value="Genomic_DNA"/>
</dbReference>
<dbReference type="GO" id="GO:0030018">
    <property type="term" value="C:Z disc"/>
    <property type="evidence" value="ECO:0007669"/>
    <property type="project" value="TreeGrafter"/>
</dbReference>
<accession>A0A8J1Y4T6</accession>
<keyword evidence="2" id="KW-1185">Reference proteome</keyword>
<comment type="caution">
    <text evidence="1">The sequence shown here is derived from an EMBL/GenBank/DDBJ whole genome shotgun (WGS) entry which is preliminary data.</text>
</comment>
<dbReference type="GO" id="GO:0042383">
    <property type="term" value="C:sarcolemma"/>
    <property type="evidence" value="ECO:0007669"/>
    <property type="project" value="TreeGrafter"/>
</dbReference>
<dbReference type="Proteomes" id="UP000749559">
    <property type="component" value="Unassembled WGS sequence"/>
</dbReference>
<dbReference type="GO" id="GO:0034704">
    <property type="term" value="C:calcium channel complex"/>
    <property type="evidence" value="ECO:0007669"/>
    <property type="project" value="TreeGrafter"/>
</dbReference>
<dbReference type="GO" id="GO:0005790">
    <property type="term" value="C:smooth endoplasmic reticulum"/>
    <property type="evidence" value="ECO:0007669"/>
    <property type="project" value="TreeGrafter"/>
</dbReference>
<feature type="non-terminal residue" evidence="1">
    <location>
        <position position="131"/>
    </location>
</feature>
<sequence>KLSGLLRQKITAFGHDVDISVRCLQCLVQAIDARAITKNSPEIVRSSIHPFFHNAADDLLQTVHNLQIGRFSHVKGTITRGATSVDYVHMVLLPVLSSFFDHLGKNNYGSDLLIEDLQLACYKILNALYTL</sequence>
<dbReference type="GO" id="GO:0005219">
    <property type="term" value="F:ryanodine-sensitive calcium-release channel activity"/>
    <property type="evidence" value="ECO:0007669"/>
    <property type="project" value="TreeGrafter"/>
</dbReference>
<dbReference type="OrthoDB" id="300855at2759"/>
<gene>
    <name evidence="1" type="ORF">OFUS_LOCUS17753</name>
</gene>
<proteinExistence type="predicted"/>
<feature type="non-terminal residue" evidence="1">
    <location>
        <position position="1"/>
    </location>
</feature>
<reference evidence="1" key="1">
    <citation type="submission" date="2022-03" db="EMBL/GenBank/DDBJ databases">
        <authorList>
            <person name="Martin C."/>
        </authorList>
    </citation>
    <scope>NUCLEOTIDE SEQUENCE</scope>
</reference>
<dbReference type="GO" id="GO:0033017">
    <property type="term" value="C:sarcoplasmic reticulum membrane"/>
    <property type="evidence" value="ECO:0007669"/>
    <property type="project" value="TreeGrafter"/>
</dbReference>